<evidence type="ECO:0000313" key="2">
    <source>
        <dbReference type="EMBL" id="OCF27357.1"/>
    </source>
</evidence>
<dbReference type="VEuPathDB" id="FungiDB:I302_02198"/>
<feature type="compositionally biased region" description="Polar residues" evidence="1">
    <location>
        <begin position="19"/>
        <end position="30"/>
    </location>
</feature>
<name>A0A1B9G8K4_9TREE</name>
<proteinExistence type="predicted"/>
<feature type="region of interest" description="Disordered" evidence="1">
    <location>
        <begin position="1"/>
        <end position="33"/>
    </location>
</feature>
<evidence type="ECO:0000313" key="4">
    <source>
        <dbReference type="Proteomes" id="UP000092730"/>
    </source>
</evidence>
<accession>A0A1B9G8K4</accession>
<dbReference type="KEGG" id="kbi:30206597"/>
<evidence type="ECO:0000256" key="1">
    <source>
        <dbReference type="SAM" id="MobiDB-lite"/>
    </source>
</evidence>
<sequence length="169" mass="18594">MSEQSGNRSEPDSGTETDIETKNITETSSAPLPLELTTFPASTLFLDAEGQHWFGQIPPPPLPPSPQFQSAWASNHPSKTLSGTSRYRSDAETYASRKYIPKPFEYSCHYCGSTSGIPRPSLSLFEVKKPWKVKSISGISADTVGKVFRCVYTETPTAKQQERAFTGLV</sequence>
<keyword evidence="4" id="KW-1185">Reference proteome</keyword>
<reference evidence="2" key="1">
    <citation type="submission" date="2013-07" db="EMBL/GenBank/DDBJ databases">
        <title>The Genome Sequence of Cryptococcus bestiolae CBS10118.</title>
        <authorList>
            <consortium name="The Broad Institute Genome Sequencing Platform"/>
            <person name="Cuomo C."/>
            <person name="Litvintseva A."/>
            <person name="Chen Y."/>
            <person name="Heitman J."/>
            <person name="Sun S."/>
            <person name="Springer D."/>
            <person name="Dromer F."/>
            <person name="Young S.K."/>
            <person name="Zeng Q."/>
            <person name="Gargeya S."/>
            <person name="Fitzgerald M."/>
            <person name="Abouelleil A."/>
            <person name="Alvarado L."/>
            <person name="Berlin A.M."/>
            <person name="Chapman S.B."/>
            <person name="Dewar J."/>
            <person name="Goldberg J."/>
            <person name="Griggs A."/>
            <person name="Gujja S."/>
            <person name="Hansen M."/>
            <person name="Howarth C."/>
            <person name="Imamovic A."/>
            <person name="Larimer J."/>
            <person name="McCowan C."/>
            <person name="Murphy C."/>
            <person name="Pearson M."/>
            <person name="Priest M."/>
            <person name="Roberts A."/>
            <person name="Saif S."/>
            <person name="Shea T."/>
            <person name="Sykes S."/>
            <person name="Wortman J."/>
            <person name="Nusbaum C."/>
            <person name="Birren B."/>
        </authorList>
    </citation>
    <scope>NUCLEOTIDE SEQUENCE [LARGE SCALE GENOMIC DNA]</scope>
    <source>
        <strain evidence="2">CBS 10118</strain>
    </source>
</reference>
<reference evidence="3" key="4">
    <citation type="submission" date="2024-02" db="EMBL/GenBank/DDBJ databases">
        <title>Comparative genomics of Cryptococcus and Kwoniella reveals pathogenesis evolution and contrasting modes of karyotype evolution via chromosome fusion or intercentromeric recombination.</title>
        <authorList>
            <person name="Coelho M.A."/>
            <person name="David-Palma M."/>
            <person name="Shea T."/>
            <person name="Bowers K."/>
            <person name="McGinley-Smith S."/>
            <person name="Mohammad A.W."/>
            <person name="Gnirke A."/>
            <person name="Yurkov A.M."/>
            <person name="Nowrousian M."/>
            <person name="Sun S."/>
            <person name="Cuomo C.A."/>
            <person name="Heitman J."/>
        </authorList>
    </citation>
    <scope>NUCLEOTIDE SEQUENCE</scope>
    <source>
        <strain evidence="3">CBS 10118</strain>
    </source>
</reference>
<evidence type="ECO:0000313" key="3">
    <source>
        <dbReference type="EMBL" id="WVW81502.1"/>
    </source>
</evidence>
<gene>
    <name evidence="2" type="ORF">I302_02198</name>
    <name evidence="3" type="ORF">I302_103496</name>
</gene>
<dbReference type="GeneID" id="30206597"/>
<dbReference type="RefSeq" id="XP_019048427.1">
    <property type="nucleotide sequence ID" value="XM_019188865.1"/>
</dbReference>
<feature type="compositionally biased region" description="Polar residues" evidence="1">
    <location>
        <begin position="67"/>
        <end position="86"/>
    </location>
</feature>
<reference evidence="3" key="2">
    <citation type="submission" date="2013-07" db="EMBL/GenBank/DDBJ databases">
        <authorList>
            <consortium name="The Broad Institute Genome Sequencing Platform"/>
            <person name="Cuomo C."/>
            <person name="Litvintseva A."/>
            <person name="Chen Y."/>
            <person name="Heitman J."/>
            <person name="Sun S."/>
            <person name="Springer D."/>
            <person name="Dromer F."/>
            <person name="Young S.K."/>
            <person name="Zeng Q."/>
            <person name="Gargeya S."/>
            <person name="Fitzgerald M."/>
            <person name="Abouelleil A."/>
            <person name="Alvarado L."/>
            <person name="Berlin A.M."/>
            <person name="Chapman S.B."/>
            <person name="Dewar J."/>
            <person name="Goldberg J."/>
            <person name="Griggs A."/>
            <person name="Gujja S."/>
            <person name="Hansen M."/>
            <person name="Howarth C."/>
            <person name="Imamovic A."/>
            <person name="Larimer J."/>
            <person name="McCowan C."/>
            <person name="Murphy C."/>
            <person name="Pearson M."/>
            <person name="Priest M."/>
            <person name="Roberts A."/>
            <person name="Saif S."/>
            <person name="Shea T."/>
            <person name="Sykes S."/>
            <person name="Wortman J."/>
            <person name="Nusbaum C."/>
            <person name="Birren B."/>
        </authorList>
    </citation>
    <scope>NUCLEOTIDE SEQUENCE</scope>
    <source>
        <strain evidence="3">CBS 10118</strain>
    </source>
</reference>
<organism evidence="2">
    <name type="scientific">Kwoniella bestiolae CBS 10118</name>
    <dbReference type="NCBI Taxonomy" id="1296100"/>
    <lineage>
        <taxon>Eukaryota</taxon>
        <taxon>Fungi</taxon>
        <taxon>Dikarya</taxon>
        <taxon>Basidiomycota</taxon>
        <taxon>Agaricomycotina</taxon>
        <taxon>Tremellomycetes</taxon>
        <taxon>Tremellales</taxon>
        <taxon>Cryptococcaceae</taxon>
        <taxon>Kwoniella</taxon>
    </lineage>
</organism>
<protein>
    <submittedName>
        <fullName evidence="2">Uncharacterized protein</fullName>
    </submittedName>
</protein>
<dbReference type="AlphaFoldDB" id="A0A1B9G8K4"/>
<reference evidence="2" key="3">
    <citation type="submission" date="2014-01" db="EMBL/GenBank/DDBJ databases">
        <title>Evolution of pathogenesis and genome organization in the Tremellales.</title>
        <authorList>
            <person name="Cuomo C."/>
            <person name="Litvintseva A."/>
            <person name="Heitman J."/>
            <person name="Chen Y."/>
            <person name="Sun S."/>
            <person name="Springer D."/>
            <person name="Dromer F."/>
            <person name="Young S."/>
            <person name="Zeng Q."/>
            <person name="Chapman S."/>
            <person name="Gujja S."/>
            <person name="Saif S."/>
            <person name="Birren B."/>
        </authorList>
    </citation>
    <scope>NUCLEOTIDE SEQUENCE</scope>
    <source>
        <strain evidence="2">CBS 10118</strain>
    </source>
</reference>
<dbReference type="EMBL" id="CP144542">
    <property type="protein sequence ID" value="WVW81502.1"/>
    <property type="molecule type" value="Genomic_DNA"/>
</dbReference>
<dbReference type="EMBL" id="KI894019">
    <property type="protein sequence ID" value="OCF27357.1"/>
    <property type="molecule type" value="Genomic_DNA"/>
</dbReference>
<feature type="compositionally biased region" description="Pro residues" evidence="1">
    <location>
        <begin position="57"/>
        <end position="66"/>
    </location>
</feature>
<dbReference type="Proteomes" id="UP000092730">
    <property type="component" value="Chromosome 2"/>
</dbReference>
<feature type="compositionally biased region" description="Polar residues" evidence="1">
    <location>
        <begin position="1"/>
        <end position="12"/>
    </location>
</feature>
<feature type="region of interest" description="Disordered" evidence="1">
    <location>
        <begin position="55"/>
        <end position="87"/>
    </location>
</feature>